<dbReference type="OrthoDB" id="494991at2"/>
<dbReference type="RefSeq" id="WP_072848152.1">
    <property type="nucleotide sequence ID" value="NZ_FQVI01000001.1"/>
</dbReference>
<dbReference type="PANTHER" id="PTHR43479:SF11">
    <property type="entry name" value="ACREF_ENVCD OPERON REPRESSOR-RELATED"/>
    <property type="match status" value="1"/>
</dbReference>
<feature type="DNA-binding region" description="H-T-H motif" evidence="2">
    <location>
        <begin position="30"/>
        <end position="49"/>
    </location>
</feature>
<dbReference type="EMBL" id="FQVI01000001">
    <property type="protein sequence ID" value="SHE30304.1"/>
    <property type="molecule type" value="Genomic_DNA"/>
</dbReference>
<keyword evidence="1 2" id="KW-0238">DNA-binding</keyword>
<dbReference type="InterPro" id="IPR050624">
    <property type="entry name" value="HTH-type_Tx_Regulator"/>
</dbReference>
<dbReference type="PRINTS" id="PR00455">
    <property type="entry name" value="HTHTETR"/>
</dbReference>
<dbReference type="InterPro" id="IPR036271">
    <property type="entry name" value="Tet_transcr_reg_TetR-rel_C_sf"/>
</dbReference>
<evidence type="ECO:0000259" key="3">
    <source>
        <dbReference type="PROSITE" id="PS50977"/>
    </source>
</evidence>
<dbReference type="Proteomes" id="UP000184245">
    <property type="component" value="Unassembled WGS sequence"/>
</dbReference>
<protein>
    <submittedName>
        <fullName evidence="4">Transcriptional regulator, TetR family</fullName>
    </submittedName>
</protein>
<organism evidence="4 5">
    <name type="scientific">Lactonifactor longoviformis DSM 17459</name>
    <dbReference type="NCBI Taxonomy" id="1122155"/>
    <lineage>
        <taxon>Bacteria</taxon>
        <taxon>Bacillati</taxon>
        <taxon>Bacillota</taxon>
        <taxon>Clostridia</taxon>
        <taxon>Eubacteriales</taxon>
        <taxon>Clostridiaceae</taxon>
        <taxon>Lactonifactor</taxon>
    </lineage>
</organism>
<dbReference type="InterPro" id="IPR001647">
    <property type="entry name" value="HTH_TetR"/>
</dbReference>
<feature type="domain" description="HTH tetR-type" evidence="3">
    <location>
        <begin position="7"/>
        <end position="67"/>
    </location>
</feature>
<dbReference type="PANTHER" id="PTHR43479">
    <property type="entry name" value="ACREF/ENVCD OPERON REPRESSOR-RELATED"/>
    <property type="match status" value="1"/>
</dbReference>
<dbReference type="InterPro" id="IPR009057">
    <property type="entry name" value="Homeodomain-like_sf"/>
</dbReference>
<evidence type="ECO:0000256" key="2">
    <source>
        <dbReference type="PROSITE-ProRule" id="PRU00335"/>
    </source>
</evidence>
<dbReference type="GO" id="GO:0003677">
    <property type="term" value="F:DNA binding"/>
    <property type="evidence" value="ECO:0007669"/>
    <property type="project" value="UniProtKB-UniRule"/>
</dbReference>
<evidence type="ECO:0000256" key="1">
    <source>
        <dbReference type="ARBA" id="ARBA00023125"/>
    </source>
</evidence>
<keyword evidence="5" id="KW-1185">Reference proteome</keyword>
<dbReference type="PROSITE" id="PS50977">
    <property type="entry name" value="HTH_TETR_2"/>
    <property type="match status" value="1"/>
</dbReference>
<evidence type="ECO:0000313" key="5">
    <source>
        <dbReference type="Proteomes" id="UP000184245"/>
    </source>
</evidence>
<dbReference type="STRING" id="1122155.SAMN02745158_00066"/>
<dbReference type="AlphaFoldDB" id="A0A1M4SDI8"/>
<dbReference type="SUPFAM" id="SSF46689">
    <property type="entry name" value="Homeodomain-like"/>
    <property type="match status" value="1"/>
</dbReference>
<dbReference type="Gene3D" id="1.10.10.60">
    <property type="entry name" value="Homeodomain-like"/>
    <property type="match status" value="1"/>
</dbReference>
<dbReference type="Gene3D" id="1.10.357.10">
    <property type="entry name" value="Tetracycline Repressor, domain 2"/>
    <property type="match status" value="1"/>
</dbReference>
<proteinExistence type="predicted"/>
<dbReference type="Pfam" id="PF00440">
    <property type="entry name" value="TetR_N"/>
    <property type="match status" value="1"/>
</dbReference>
<accession>A0A1M4SDI8</accession>
<name>A0A1M4SDI8_9CLOT</name>
<sequence length="208" mass="24317">MKQEKKISTKDKIVEAAWELFYQSGYDNTTVDDIIASSGTSKGTFYHYFSGKDALLTTLSDLFDNKYEHLEQEMDPEMNSFDKLLYLNRELFKMIDEHVNREILASMYSSQLVTKGDRHLMDQNRIYFRMLNRIVDEGQKRGQISTMMSAYEITNVYALCERAFIYDWCISQGRLSLSDYSKTLMPMFLDKFRVSEEDVNNAGTHTSE</sequence>
<evidence type="ECO:0000313" key="4">
    <source>
        <dbReference type="EMBL" id="SHE30304.1"/>
    </source>
</evidence>
<dbReference type="SUPFAM" id="SSF48498">
    <property type="entry name" value="Tetracyclin repressor-like, C-terminal domain"/>
    <property type="match status" value="1"/>
</dbReference>
<reference evidence="4 5" key="1">
    <citation type="submission" date="2016-11" db="EMBL/GenBank/DDBJ databases">
        <authorList>
            <person name="Jaros S."/>
            <person name="Januszkiewicz K."/>
            <person name="Wedrychowicz H."/>
        </authorList>
    </citation>
    <scope>NUCLEOTIDE SEQUENCE [LARGE SCALE GENOMIC DNA]</scope>
    <source>
        <strain evidence="4 5">DSM 17459</strain>
    </source>
</reference>
<gene>
    <name evidence="4" type="ORF">SAMN02745158_00066</name>
</gene>